<feature type="chain" id="PRO_5046114090" evidence="1">
    <location>
        <begin position="18"/>
        <end position="183"/>
    </location>
</feature>
<feature type="signal peptide" evidence="1">
    <location>
        <begin position="1"/>
        <end position="17"/>
    </location>
</feature>
<dbReference type="RefSeq" id="WP_263740774.1">
    <property type="nucleotide sequence ID" value="NZ_JAOWKZ010000003.1"/>
</dbReference>
<organism evidence="2 3">
    <name type="scientific">Albidovulum litorale</name>
    <dbReference type="NCBI Taxonomy" id="2984134"/>
    <lineage>
        <taxon>Bacteria</taxon>
        <taxon>Pseudomonadati</taxon>
        <taxon>Pseudomonadota</taxon>
        <taxon>Alphaproteobacteria</taxon>
        <taxon>Rhodobacterales</taxon>
        <taxon>Paracoccaceae</taxon>
        <taxon>Albidovulum</taxon>
    </lineage>
</organism>
<keyword evidence="1" id="KW-0732">Signal</keyword>
<accession>A0ABT2ZQY3</accession>
<keyword evidence="3" id="KW-1185">Reference proteome</keyword>
<gene>
    <name evidence="2" type="ORF">OEZ71_14810</name>
</gene>
<evidence type="ECO:0000256" key="1">
    <source>
        <dbReference type="SAM" id="SignalP"/>
    </source>
</evidence>
<evidence type="ECO:0000313" key="3">
    <source>
        <dbReference type="Proteomes" id="UP001652564"/>
    </source>
</evidence>
<protein>
    <submittedName>
        <fullName evidence="2">Uncharacterized protein</fullName>
    </submittedName>
</protein>
<evidence type="ECO:0000313" key="2">
    <source>
        <dbReference type="EMBL" id="MCV2873570.1"/>
    </source>
</evidence>
<dbReference type="EMBL" id="JAOWKZ010000003">
    <property type="protein sequence ID" value="MCV2873570.1"/>
    <property type="molecule type" value="Genomic_DNA"/>
</dbReference>
<proteinExistence type="predicted"/>
<name>A0ABT2ZQY3_9RHOB</name>
<dbReference type="Proteomes" id="UP001652564">
    <property type="component" value="Unassembled WGS sequence"/>
</dbReference>
<reference evidence="2 3" key="1">
    <citation type="submission" date="2022-10" db="EMBL/GenBank/DDBJ databases">
        <title>Defluviimonas sp. nov., isolated from ocean surface sediments.</title>
        <authorList>
            <person name="He W."/>
            <person name="Wang L."/>
            <person name="Zhang D.-F."/>
        </authorList>
    </citation>
    <scope>NUCLEOTIDE SEQUENCE [LARGE SCALE GENOMIC DNA]</scope>
    <source>
        <strain evidence="2 3">WL0050</strain>
    </source>
</reference>
<comment type="caution">
    <text evidence="2">The sequence shown here is derived from an EMBL/GenBank/DDBJ whole genome shotgun (WGS) entry which is preliminary data.</text>
</comment>
<sequence>MRRLALLLCLAALPAHAQDREGNDTPGDWVVTHHIHFGLWDSVCDERPEGGSMHQRCYIRYVDVFSPRPDFAAHFVFVTPEPDGVRIEYGSEPGTRFARGGNRIERAGETVWSTDRAACLTGGSCIFAGVEAMELYATLKKGGAWRFDFADRHGYVQSLEWSLAPFAEAAADFEAEATARGLR</sequence>